<comment type="subcellular location">
    <subcellularLocation>
        <location evidence="1">Cytoplasm</location>
        <location evidence="1">Cytoskeleton</location>
    </subcellularLocation>
</comment>
<feature type="compositionally biased region" description="Basic and acidic residues" evidence="4">
    <location>
        <begin position="1370"/>
        <end position="1384"/>
    </location>
</feature>
<evidence type="ECO:0000313" key="6">
    <source>
        <dbReference type="EMBL" id="OCF49805.1"/>
    </source>
</evidence>
<keyword evidence="2" id="KW-0963">Cytoplasm</keyword>
<dbReference type="SMART" id="SM00243">
    <property type="entry name" value="GAS2"/>
    <property type="match status" value="1"/>
</dbReference>
<dbReference type="GO" id="GO:0005856">
    <property type="term" value="C:cytoskeleton"/>
    <property type="evidence" value="ECO:0007669"/>
    <property type="project" value="UniProtKB-SubCell"/>
</dbReference>
<dbReference type="Gene3D" id="3.30.920.20">
    <property type="entry name" value="Gas2-like domain"/>
    <property type="match status" value="1"/>
</dbReference>
<feature type="domain" description="GAR" evidence="5">
    <location>
        <begin position="1208"/>
        <end position="1292"/>
    </location>
</feature>
<dbReference type="Pfam" id="PF02187">
    <property type="entry name" value="GAS2"/>
    <property type="match status" value="1"/>
</dbReference>
<dbReference type="OrthoDB" id="10017054at2759"/>
<dbReference type="SUPFAM" id="SSF143575">
    <property type="entry name" value="GAS2 domain-like"/>
    <property type="match status" value="1"/>
</dbReference>
<feature type="region of interest" description="Disordered" evidence="4">
    <location>
        <begin position="219"/>
        <end position="240"/>
    </location>
</feature>
<dbReference type="PROSITE" id="PS51460">
    <property type="entry name" value="GAR"/>
    <property type="match status" value="1"/>
</dbReference>
<feature type="compositionally biased region" description="Polar residues" evidence="4">
    <location>
        <begin position="219"/>
        <end position="237"/>
    </location>
</feature>
<organism evidence="6">
    <name type="scientific">Kwoniella pini CBS 10737</name>
    <dbReference type="NCBI Taxonomy" id="1296096"/>
    <lineage>
        <taxon>Eukaryota</taxon>
        <taxon>Fungi</taxon>
        <taxon>Dikarya</taxon>
        <taxon>Basidiomycota</taxon>
        <taxon>Agaricomycotina</taxon>
        <taxon>Tremellomycetes</taxon>
        <taxon>Tremellales</taxon>
        <taxon>Cryptococcaceae</taxon>
        <taxon>Kwoniella</taxon>
    </lineage>
</organism>
<evidence type="ECO:0000256" key="3">
    <source>
        <dbReference type="ARBA" id="ARBA00023212"/>
    </source>
</evidence>
<evidence type="ECO:0000256" key="1">
    <source>
        <dbReference type="ARBA" id="ARBA00004245"/>
    </source>
</evidence>
<sequence>MAIIAQSTHDDLRDLAPEEAQELRDFLEKRRWFEGKLKLLDDLPSIYPFLHPALISEGSSLRREGESSSQWQLPGIDKVKEWQEDRDKLEEEVLLFDGGDLGRMKEMTRAATLLPLTPPSTHLVSITLDLIVLIDRILTLLRKRGQLLDLTLTRLHWDQMRWEIGKETKKIRDEIAEIVQNKGKWLPAVGIKHSELSVAAVPQTPSPVMTTLPRSGSFTTLIDPSNSPSTPPRQSASKMHFSPRHSLHIPLLHSQLVSLNVRHRNLTSNQLTRSSILLDKMIDLAAPLRGLGDINGPAETESAVPDVFLDLQDEVDARAKETSDRIDWCKQLEKQWEKCRIHYAASREVLHRSEQLSQLFRSYLNEPATGERHAELSDRLTSTKAYLPNPIDHSFSGLSHPSYPEIERHNTDVVEALQGTYNQARDLFSACEVMVTWYGTLEQSRRPILYEEGKVLEITEQLQEVMNELSRANQEMMFPESDSTSGIIEAQQAVLQHLEVDKGKRRSEEGIIRSQVLTLAIMKYQVILRKPPLGLDHIQNVDSSIIRANAEAEDLLELANSVSRLVETSIRHQEMLGLLHPFLRSAEHLRSMLDVKEKNIQLLVRQNRWPESQDLDENFATDADELSKQISALTQNTLPPLMALFETQSSKLRTHVEETTSDLSRRQNSLHGLVEMSKRLHDQARAMRDFESRQAALRLQAEELMQELSSEASVDKPASRVDALQEEYEIWVSSLEIPFLSDNGRSSEIADGLPSAENHDETDQAVIDHVNISTLQVASAIANCRTALQHHLGQKWSNHCGEATTRFDQLVSSWKSLKQEIQQNMSLGRNDMTQYRDSLKERKKDFQNAFKELEGVISNRPDGVDDDLDDWAFTLEHRGLVMTAVLGEMEATSAALNKAHLDVSAKTDSTTRLNDVFGPAAELPGSGDAGYAPLVNSLQAELDKLNVQGIAYPKSEDVPSLRRLPDLRTVKRIRTTLNTMADRVGQIPDGEKGNIVKSITSLRELLPRLDFLAEADQRFKECDYAISNLLKAIDVSFDDDEVQQALSVAGVAHHRATSIGRDFDDHRVVNEEERITRNWSEIRILAQDYLPRQSQGSIVVPTTTTPRARTVSSRLPRLTSSISRATFRSTSNSSLDTANIISPVVGTSLNLRDRAVSDTPTRHRVFSMKATGIPQLGATSLASGNGISPRPSRLSMSKSVNKKEYVADARSKLDLAVGQVVNKLEIHVPIRPVGVNSDNGDWTDQSGQYWIGAEGRAKLCFCRILRSRTVMVRVGGGWVELSKFLLDHFAEAVQGFDDFPENMSSTNWLFGSNISSQSVSLRQRMPPSTSSSSLASIAPEKTPARPNGTSPVRTPSGPGSPLQAFQFIRKASESPNAREKEKERFRGRRSILGKDHSSDT</sequence>
<dbReference type="InterPro" id="IPR036534">
    <property type="entry name" value="GAR_dom_sf"/>
</dbReference>
<evidence type="ECO:0000259" key="5">
    <source>
        <dbReference type="PROSITE" id="PS51460"/>
    </source>
</evidence>
<accession>A0A1B9I2S6</accession>
<dbReference type="GO" id="GO:0008017">
    <property type="term" value="F:microtubule binding"/>
    <property type="evidence" value="ECO:0007669"/>
    <property type="project" value="InterPro"/>
</dbReference>
<reference evidence="6" key="1">
    <citation type="submission" date="2013-07" db="EMBL/GenBank/DDBJ databases">
        <title>The Genome Sequence of Cryptococcus pinus CBS10737.</title>
        <authorList>
            <consortium name="The Broad Institute Genome Sequencing Platform"/>
            <person name="Cuomo C."/>
            <person name="Litvintseva A."/>
            <person name="Chen Y."/>
            <person name="Heitman J."/>
            <person name="Sun S."/>
            <person name="Springer D."/>
            <person name="Dromer F."/>
            <person name="Young S.K."/>
            <person name="Zeng Q."/>
            <person name="Gargeya S."/>
            <person name="Fitzgerald M."/>
            <person name="Abouelleil A."/>
            <person name="Alvarado L."/>
            <person name="Berlin A.M."/>
            <person name="Chapman S.B."/>
            <person name="Dewar J."/>
            <person name="Goldberg J."/>
            <person name="Griggs A."/>
            <person name="Gujja S."/>
            <person name="Hansen M."/>
            <person name="Howarth C."/>
            <person name="Imamovic A."/>
            <person name="Larimer J."/>
            <person name="McCowan C."/>
            <person name="Murphy C."/>
            <person name="Pearson M."/>
            <person name="Priest M."/>
            <person name="Roberts A."/>
            <person name="Saif S."/>
            <person name="Shea T."/>
            <person name="Sykes S."/>
            <person name="Wortman J."/>
            <person name="Nusbaum C."/>
            <person name="Birren B."/>
        </authorList>
    </citation>
    <scope>NUCLEOTIDE SEQUENCE [LARGE SCALE GENOMIC DNA]</scope>
    <source>
        <strain evidence="6">CBS 10737</strain>
    </source>
</reference>
<feature type="region of interest" description="Disordered" evidence="4">
    <location>
        <begin position="1180"/>
        <end position="1199"/>
    </location>
</feature>
<evidence type="ECO:0000256" key="2">
    <source>
        <dbReference type="ARBA" id="ARBA00022490"/>
    </source>
</evidence>
<dbReference type="InterPro" id="IPR003108">
    <property type="entry name" value="GAR_dom"/>
</dbReference>
<reference evidence="6" key="2">
    <citation type="submission" date="2016-07" db="EMBL/GenBank/DDBJ databases">
        <title>Evolution of pathogenesis and genome organization in the Tremellales.</title>
        <authorList>
            <person name="Cuomo C."/>
            <person name="Litvintseva A."/>
            <person name="Heitman J."/>
            <person name="Chen Y."/>
            <person name="Sun S."/>
            <person name="Springer D."/>
            <person name="Dromer F."/>
            <person name="Young S."/>
            <person name="Zeng Q."/>
            <person name="Chapman S."/>
            <person name="Gujja S."/>
            <person name="Saif S."/>
            <person name="Birren B."/>
        </authorList>
    </citation>
    <scope>NUCLEOTIDE SEQUENCE</scope>
    <source>
        <strain evidence="6">CBS 10737</strain>
    </source>
</reference>
<protein>
    <recommendedName>
        <fullName evidence="5">GAR domain-containing protein</fullName>
    </recommendedName>
</protein>
<evidence type="ECO:0000256" key="4">
    <source>
        <dbReference type="SAM" id="MobiDB-lite"/>
    </source>
</evidence>
<dbReference type="EMBL" id="KI894011">
    <property type="protein sequence ID" value="OCF49805.1"/>
    <property type="molecule type" value="Genomic_DNA"/>
</dbReference>
<gene>
    <name evidence="6" type="ORF">I206_04332</name>
</gene>
<name>A0A1B9I2S6_9TREE</name>
<keyword evidence="3" id="KW-0206">Cytoskeleton</keyword>
<proteinExistence type="predicted"/>
<feature type="region of interest" description="Disordered" evidence="4">
    <location>
        <begin position="1322"/>
        <end position="1400"/>
    </location>
</feature>